<feature type="transmembrane region" description="Helical" evidence="2">
    <location>
        <begin position="139"/>
        <end position="160"/>
    </location>
</feature>
<keyword evidence="2" id="KW-0472">Membrane</keyword>
<dbReference type="InterPro" id="IPR046675">
    <property type="entry name" value="DUF6545"/>
</dbReference>
<dbReference type="EMBL" id="RJKE01000001">
    <property type="protein sequence ID" value="ROO88120.1"/>
    <property type="molecule type" value="Genomic_DNA"/>
</dbReference>
<evidence type="ECO:0000313" key="4">
    <source>
        <dbReference type="EMBL" id="ROO88120.1"/>
    </source>
</evidence>
<accession>A0A3N1D3N9</accession>
<dbReference type="OrthoDB" id="3685619at2"/>
<feature type="region of interest" description="Disordered" evidence="1">
    <location>
        <begin position="355"/>
        <end position="374"/>
    </location>
</feature>
<keyword evidence="5" id="KW-1185">Reference proteome</keyword>
<sequence>MIDAVFFSIAVVTFAAAAFKLRDLRRGPVRAGQRALCLLLVTLGLSFVVLSDTAQAVESLIFPNLGRLLSNICTLVVAFGIVAHLIGVSLPAPRAQAAVRRLAFAYLLAIATMAAAFLASPVPARVGDFGDLYRDKPGLVLYTDIFVVMLGRAMVALLLLSLRYSRHAHRAALRFGLWSVASGAVIALVYLTEKFIFVQSTFLGVDLPLSGHDGACPSVVWPVGCLFSVTFPAVGALLIVVGMTVPTWGPMLTAPLDWWKDRRLHTRLEPLWRLLYEEFPQIVMPGTAHLDSRWRLQRRVIEIRDGLTALTPYRNSAARTAAEAAADTAKIPAPERAAVIEATLITLALTERRKNNPAAIRDEPAHSPTSPADLTSDARQLADIAAALPSVLTLQQVAHV</sequence>
<dbReference type="Proteomes" id="UP000272400">
    <property type="component" value="Unassembled WGS sequence"/>
</dbReference>
<organism evidence="4 5">
    <name type="scientific">Actinocorallia herbida</name>
    <dbReference type="NCBI Taxonomy" id="58109"/>
    <lineage>
        <taxon>Bacteria</taxon>
        <taxon>Bacillati</taxon>
        <taxon>Actinomycetota</taxon>
        <taxon>Actinomycetes</taxon>
        <taxon>Streptosporangiales</taxon>
        <taxon>Thermomonosporaceae</taxon>
        <taxon>Actinocorallia</taxon>
    </lineage>
</organism>
<proteinExistence type="predicted"/>
<evidence type="ECO:0000256" key="2">
    <source>
        <dbReference type="SAM" id="Phobius"/>
    </source>
</evidence>
<dbReference type="AlphaFoldDB" id="A0A3N1D3N9"/>
<gene>
    <name evidence="4" type="ORF">EDD29_5780</name>
</gene>
<dbReference type="Pfam" id="PF20182">
    <property type="entry name" value="DUF6545"/>
    <property type="match status" value="1"/>
</dbReference>
<keyword evidence="2" id="KW-1133">Transmembrane helix</keyword>
<evidence type="ECO:0000259" key="3">
    <source>
        <dbReference type="Pfam" id="PF20182"/>
    </source>
</evidence>
<feature type="domain" description="DUF6545" evidence="3">
    <location>
        <begin position="258"/>
        <end position="389"/>
    </location>
</feature>
<feature type="transmembrane region" description="Helical" evidence="2">
    <location>
        <begin position="172"/>
        <end position="191"/>
    </location>
</feature>
<feature type="transmembrane region" description="Helical" evidence="2">
    <location>
        <begin position="68"/>
        <end position="90"/>
    </location>
</feature>
<dbReference type="RefSeq" id="WP_123667377.1">
    <property type="nucleotide sequence ID" value="NZ_RJKE01000001.1"/>
</dbReference>
<feature type="compositionally biased region" description="Basic and acidic residues" evidence="1">
    <location>
        <begin position="355"/>
        <end position="365"/>
    </location>
</feature>
<keyword evidence="2" id="KW-0812">Transmembrane</keyword>
<evidence type="ECO:0000256" key="1">
    <source>
        <dbReference type="SAM" id="MobiDB-lite"/>
    </source>
</evidence>
<feature type="transmembrane region" description="Helical" evidence="2">
    <location>
        <begin position="35"/>
        <end position="56"/>
    </location>
</feature>
<dbReference type="InterPro" id="IPR050039">
    <property type="entry name" value="MAB_1171c-like"/>
</dbReference>
<feature type="transmembrane region" description="Helical" evidence="2">
    <location>
        <begin position="102"/>
        <end position="119"/>
    </location>
</feature>
<dbReference type="NCBIfam" id="NF042915">
    <property type="entry name" value="MAB_1171c_fam"/>
    <property type="match status" value="1"/>
</dbReference>
<evidence type="ECO:0000313" key="5">
    <source>
        <dbReference type="Proteomes" id="UP000272400"/>
    </source>
</evidence>
<feature type="transmembrane region" description="Helical" evidence="2">
    <location>
        <begin position="219"/>
        <end position="241"/>
    </location>
</feature>
<feature type="transmembrane region" description="Helical" evidence="2">
    <location>
        <begin position="6"/>
        <end position="23"/>
    </location>
</feature>
<name>A0A3N1D3N9_9ACTN</name>
<comment type="caution">
    <text evidence="4">The sequence shown here is derived from an EMBL/GenBank/DDBJ whole genome shotgun (WGS) entry which is preliminary data.</text>
</comment>
<protein>
    <recommendedName>
        <fullName evidence="3">DUF6545 domain-containing protein</fullName>
    </recommendedName>
</protein>
<reference evidence="4 5" key="1">
    <citation type="submission" date="2018-11" db="EMBL/GenBank/DDBJ databases">
        <title>Sequencing the genomes of 1000 actinobacteria strains.</title>
        <authorList>
            <person name="Klenk H.-P."/>
        </authorList>
    </citation>
    <scope>NUCLEOTIDE SEQUENCE [LARGE SCALE GENOMIC DNA]</scope>
    <source>
        <strain evidence="4 5">DSM 44254</strain>
    </source>
</reference>